<dbReference type="Proteomes" id="UP000219565">
    <property type="component" value="Unassembled WGS sequence"/>
</dbReference>
<evidence type="ECO:0000313" key="3">
    <source>
        <dbReference type="Proteomes" id="UP000219565"/>
    </source>
</evidence>
<dbReference type="GO" id="GO:0008168">
    <property type="term" value="F:methyltransferase activity"/>
    <property type="evidence" value="ECO:0007669"/>
    <property type="project" value="UniProtKB-KW"/>
</dbReference>
<dbReference type="OrthoDB" id="3763870at2"/>
<dbReference type="GO" id="GO:0032259">
    <property type="term" value="P:methylation"/>
    <property type="evidence" value="ECO:0007669"/>
    <property type="project" value="UniProtKB-KW"/>
</dbReference>
<sequence length="272" mass="29400">MSGNPLAAAEPWDLVADGYAESALAIMAPFSDRALELADLPADAHIIDVAAGPGTLSLPAAARVRRVQAVDFAEHMLERLGNAAREAGLTNIDLQVGDGQQLPFEDDRFDAGFSMFGLMFFPDRIKGFAELFRVLKPGGIAVVSSWAPVAESPLMRMRFGAMAAGDPNIQEPQPNFLSLENPEVFATEMRGAGFAGVSIQRHTTTVSFPDADRLWEQMSRGSAPMAVLRRSIGEDEWAARSEAMRAYLVENYRPNTPLATTAFLGIGHKPLP</sequence>
<gene>
    <name evidence="2" type="ORF">SAMN04244553_4190</name>
</gene>
<keyword evidence="2" id="KW-0830">Ubiquinone</keyword>
<evidence type="ECO:0000313" key="2">
    <source>
        <dbReference type="EMBL" id="SNY87250.1"/>
    </source>
</evidence>
<keyword evidence="2" id="KW-0808">Transferase</keyword>
<organism evidence="2 3">
    <name type="scientific">Nocardia amikacinitolerans</name>
    <dbReference type="NCBI Taxonomy" id="756689"/>
    <lineage>
        <taxon>Bacteria</taxon>
        <taxon>Bacillati</taxon>
        <taxon>Actinomycetota</taxon>
        <taxon>Actinomycetes</taxon>
        <taxon>Mycobacteriales</taxon>
        <taxon>Nocardiaceae</taxon>
        <taxon>Nocardia</taxon>
    </lineage>
</organism>
<proteinExistence type="predicted"/>
<reference evidence="2 3" key="1">
    <citation type="submission" date="2017-09" db="EMBL/GenBank/DDBJ databases">
        <authorList>
            <person name="Ehlers B."/>
            <person name="Leendertz F.H."/>
        </authorList>
    </citation>
    <scope>NUCLEOTIDE SEQUENCE [LARGE SCALE GENOMIC DNA]</scope>
    <source>
        <strain evidence="2 3">DSM 45537</strain>
    </source>
</reference>
<dbReference type="InterPro" id="IPR041698">
    <property type="entry name" value="Methyltransf_25"/>
</dbReference>
<dbReference type="PANTHER" id="PTHR43591:SF57">
    <property type="entry name" value="METHYLTRANSFERASE DOMAIN-CONTAINING PROTEIN-RELATED"/>
    <property type="match status" value="1"/>
</dbReference>
<evidence type="ECO:0000259" key="1">
    <source>
        <dbReference type="Pfam" id="PF13649"/>
    </source>
</evidence>
<name>A0A285LQP9_9NOCA</name>
<dbReference type="RefSeq" id="WP_067786486.1">
    <property type="nucleotide sequence ID" value="NZ_JAMTCV010000003.1"/>
</dbReference>
<keyword evidence="3" id="KW-1185">Reference proteome</keyword>
<dbReference type="STRING" id="1379680.GCA_001612615_03547"/>
<dbReference type="EMBL" id="OBEG01000004">
    <property type="protein sequence ID" value="SNY87250.1"/>
    <property type="molecule type" value="Genomic_DNA"/>
</dbReference>
<feature type="domain" description="Methyltransferase" evidence="1">
    <location>
        <begin position="46"/>
        <end position="139"/>
    </location>
</feature>
<dbReference type="Gene3D" id="3.40.50.150">
    <property type="entry name" value="Vaccinia Virus protein VP39"/>
    <property type="match status" value="1"/>
</dbReference>
<accession>A0A285LQP9</accession>
<dbReference type="AlphaFoldDB" id="A0A285LQP9"/>
<protein>
    <submittedName>
        <fullName evidence="2">Ubiquinone/menaquinone biosynthesis C-methylase UbiE</fullName>
    </submittedName>
</protein>
<keyword evidence="2" id="KW-0489">Methyltransferase</keyword>
<dbReference type="SUPFAM" id="SSF53335">
    <property type="entry name" value="S-adenosyl-L-methionine-dependent methyltransferases"/>
    <property type="match status" value="1"/>
</dbReference>
<dbReference type="Pfam" id="PF13649">
    <property type="entry name" value="Methyltransf_25"/>
    <property type="match status" value="1"/>
</dbReference>
<dbReference type="InterPro" id="IPR029063">
    <property type="entry name" value="SAM-dependent_MTases_sf"/>
</dbReference>
<dbReference type="PANTHER" id="PTHR43591">
    <property type="entry name" value="METHYLTRANSFERASE"/>
    <property type="match status" value="1"/>
</dbReference>
<dbReference type="CDD" id="cd02440">
    <property type="entry name" value="AdoMet_MTases"/>
    <property type="match status" value="1"/>
</dbReference>